<dbReference type="STRING" id="1447782.SAMN05444417_0930"/>
<feature type="chain" id="PRO_5013410771" description="Cell division coordinator CpoB" evidence="2">
    <location>
        <begin position="22"/>
        <end position="274"/>
    </location>
</feature>
<dbReference type="InterPro" id="IPR039565">
    <property type="entry name" value="BamD-like"/>
</dbReference>
<comment type="similarity">
    <text evidence="2">Belongs to the CpoB family.</text>
</comment>
<keyword evidence="2" id="KW-0574">Periplasm</keyword>
<organism evidence="4 5">
    <name type="scientific">Wenxinia saemankumensis</name>
    <dbReference type="NCBI Taxonomy" id="1447782"/>
    <lineage>
        <taxon>Bacteria</taxon>
        <taxon>Pseudomonadati</taxon>
        <taxon>Pseudomonadota</taxon>
        <taxon>Alphaproteobacteria</taxon>
        <taxon>Rhodobacterales</taxon>
        <taxon>Roseobacteraceae</taxon>
        <taxon>Wenxinia</taxon>
    </lineage>
</organism>
<feature type="domain" description="Outer membrane lipoprotein BamD-like" evidence="3">
    <location>
        <begin position="149"/>
        <end position="271"/>
    </location>
</feature>
<dbReference type="Proteomes" id="UP000184292">
    <property type="component" value="Unassembled WGS sequence"/>
</dbReference>
<evidence type="ECO:0000313" key="4">
    <source>
        <dbReference type="EMBL" id="SHI54201.1"/>
    </source>
</evidence>
<dbReference type="OrthoDB" id="9763909at2"/>
<evidence type="ECO:0000313" key="5">
    <source>
        <dbReference type="Proteomes" id="UP000184292"/>
    </source>
</evidence>
<dbReference type="Gene3D" id="1.25.40.10">
    <property type="entry name" value="Tetratricopeptide repeat domain"/>
    <property type="match status" value="1"/>
</dbReference>
<comment type="subcellular location">
    <subcellularLocation>
        <location evidence="2">Periplasm</location>
    </subcellularLocation>
</comment>
<evidence type="ECO:0000259" key="3">
    <source>
        <dbReference type="Pfam" id="PF13525"/>
    </source>
</evidence>
<keyword evidence="5" id="KW-1185">Reference proteome</keyword>
<dbReference type="RefSeq" id="WP_073326663.1">
    <property type="nucleotide sequence ID" value="NZ_FQYO01000002.1"/>
</dbReference>
<dbReference type="GO" id="GO:0043093">
    <property type="term" value="P:FtsZ-dependent cytokinesis"/>
    <property type="evidence" value="ECO:0007669"/>
    <property type="project" value="UniProtKB-UniRule"/>
</dbReference>
<protein>
    <recommendedName>
        <fullName evidence="2">Cell division coordinator CpoB</fullName>
    </recommendedName>
</protein>
<sequence precursor="true">MRFVRRSIVALALAWPGLAPAQDAQTLADIRGELTGLLGQLDGLRSELQATGATTPSAGGNTALQRLDALEAQVQRLTSKAEELEFRINRVVTDGTNRIGDLEFRICEIEPGCDIGALGDTPPLGGVDVEAQVPTPAPSQETGGPALAMSEQTDFDAAQALFDSGDGVGAVAALDRFLATYPGSPLTARAQLLRGRALEQSGELSTAARAYLEAFSGAPDGGTAPEALFRLGATLGALGQVQDACVTLGEVGNRFPGSEYEGQARATMTQLACG</sequence>
<name>A0A1M6C008_9RHOB</name>
<dbReference type="AlphaFoldDB" id="A0A1M6C008"/>
<dbReference type="Pfam" id="PF13525">
    <property type="entry name" value="YfiO"/>
    <property type="match status" value="1"/>
</dbReference>
<dbReference type="EMBL" id="FQYO01000002">
    <property type="protein sequence ID" value="SHI54201.1"/>
    <property type="molecule type" value="Genomic_DNA"/>
</dbReference>
<keyword evidence="1 2" id="KW-0732">Signal</keyword>
<dbReference type="InterPro" id="IPR034706">
    <property type="entry name" value="CpoB"/>
</dbReference>
<proteinExistence type="inferred from homology"/>
<dbReference type="SUPFAM" id="SSF48452">
    <property type="entry name" value="TPR-like"/>
    <property type="match status" value="1"/>
</dbReference>
<keyword evidence="2" id="KW-0175">Coiled coil</keyword>
<evidence type="ECO:0000256" key="2">
    <source>
        <dbReference type="HAMAP-Rule" id="MF_02066"/>
    </source>
</evidence>
<dbReference type="HAMAP" id="MF_02066">
    <property type="entry name" value="CpoB"/>
    <property type="match status" value="1"/>
</dbReference>
<keyword evidence="2" id="KW-0131">Cell cycle</keyword>
<dbReference type="GO" id="GO:0030288">
    <property type="term" value="C:outer membrane-bounded periplasmic space"/>
    <property type="evidence" value="ECO:0007669"/>
    <property type="project" value="UniProtKB-UniRule"/>
</dbReference>
<evidence type="ECO:0000256" key="1">
    <source>
        <dbReference type="ARBA" id="ARBA00022729"/>
    </source>
</evidence>
<gene>
    <name evidence="2" type="primary">cpoB</name>
    <name evidence="4" type="ORF">SAMN05444417_0930</name>
</gene>
<accession>A0A1M6C008</accession>
<comment type="function">
    <text evidence="2">Mediates coordination of peptidoglycan synthesis and outer membrane constriction during cell division.</text>
</comment>
<reference evidence="4 5" key="1">
    <citation type="submission" date="2016-11" db="EMBL/GenBank/DDBJ databases">
        <authorList>
            <person name="Jaros S."/>
            <person name="Januszkiewicz K."/>
            <person name="Wedrychowicz H."/>
        </authorList>
    </citation>
    <scope>NUCLEOTIDE SEQUENCE [LARGE SCALE GENOMIC DNA]</scope>
    <source>
        <strain evidence="4 5">DSM 100565</strain>
    </source>
</reference>
<feature type="signal peptide" evidence="2">
    <location>
        <begin position="1"/>
        <end position="21"/>
    </location>
</feature>
<dbReference type="InterPro" id="IPR011990">
    <property type="entry name" value="TPR-like_helical_dom_sf"/>
</dbReference>
<feature type="coiled-coil region" evidence="2">
    <location>
        <begin position="60"/>
        <end position="87"/>
    </location>
</feature>
<keyword evidence="2" id="KW-0132">Cell division</keyword>